<proteinExistence type="predicted"/>
<keyword evidence="1" id="KW-1133">Transmembrane helix</keyword>
<reference evidence="2" key="2">
    <citation type="journal article" date="2015" name="Data Brief">
        <title>Shoot transcriptome of the giant reed, Arundo donax.</title>
        <authorList>
            <person name="Barrero R.A."/>
            <person name="Guerrero F.D."/>
            <person name="Moolhuijzen P."/>
            <person name="Goolsby J.A."/>
            <person name="Tidwell J."/>
            <person name="Bellgard S.E."/>
            <person name="Bellgard M.I."/>
        </authorList>
    </citation>
    <scope>NUCLEOTIDE SEQUENCE</scope>
    <source>
        <tissue evidence="2">Shoot tissue taken approximately 20 cm above the soil surface</tissue>
    </source>
</reference>
<name>A0A0A9CIB9_ARUDO</name>
<reference evidence="2" key="1">
    <citation type="submission" date="2014-09" db="EMBL/GenBank/DDBJ databases">
        <authorList>
            <person name="Magalhaes I.L.F."/>
            <person name="Oliveira U."/>
            <person name="Santos F.R."/>
            <person name="Vidigal T.H.D.A."/>
            <person name="Brescovit A.D."/>
            <person name="Santos A.J."/>
        </authorList>
    </citation>
    <scope>NUCLEOTIDE SEQUENCE</scope>
    <source>
        <tissue evidence="2">Shoot tissue taken approximately 20 cm above the soil surface</tissue>
    </source>
</reference>
<organism evidence="2">
    <name type="scientific">Arundo donax</name>
    <name type="common">Giant reed</name>
    <name type="synonym">Donax arundinaceus</name>
    <dbReference type="NCBI Taxonomy" id="35708"/>
    <lineage>
        <taxon>Eukaryota</taxon>
        <taxon>Viridiplantae</taxon>
        <taxon>Streptophyta</taxon>
        <taxon>Embryophyta</taxon>
        <taxon>Tracheophyta</taxon>
        <taxon>Spermatophyta</taxon>
        <taxon>Magnoliopsida</taxon>
        <taxon>Liliopsida</taxon>
        <taxon>Poales</taxon>
        <taxon>Poaceae</taxon>
        <taxon>PACMAD clade</taxon>
        <taxon>Arundinoideae</taxon>
        <taxon>Arundineae</taxon>
        <taxon>Arundo</taxon>
    </lineage>
</organism>
<dbReference type="EMBL" id="GBRH01226613">
    <property type="protein sequence ID" value="JAD71282.1"/>
    <property type="molecule type" value="Transcribed_RNA"/>
</dbReference>
<accession>A0A0A9CIB9</accession>
<evidence type="ECO:0000313" key="2">
    <source>
        <dbReference type="EMBL" id="JAD71282.1"/>
    </source>
</evidence>
<evidence type="ECO:0000256" key="1">
    <source>
        <dbReference type="SAM" id="Phobius"/>
    </source>
</evidence>
<dbReference type="AlphaFoldDB" id="A0A0A9CIB9"/>
<feature type="transmembrane region" description="Helical" evidence="1">
    <location>
        <begin position="17"/>
        <end position="43"/>
    </location>
</feature>
<sequence length="54" mass="6660">MASNSLLVSLHSKRRPPYLLCFFFNFFSVVHFKRLFWAMYYCIDSINYWKRDSL</sequence>
<keyword evidence="1" id="KW-0812">Transmembrane</keyword>
<protein>
    <submittedName>
        <fullName evidence="2">Uncharacterized protein</fullName>
    </submittedName>
</protein>
<keyword evidence="1" id="KW-0472">Membrane</keyword>